<evidence type="ECO:0000313" key="1">
    <source>
        <dbReference type="EMBL" id="KHM52763.1"/>
    </source>
</evidence>
<dbReference type="GO" id="GO:0004521">
    <property type="term" value="F:RNA endonuclease activity"/>
    <property type="evidence" value="ECO:0007669"/>
    <property type="project" value="InterPro"/>
</dbReference>
<name>A0A0B2K1L1_9FIRM</name>
<dbReference type="InterPro" id="IPR025911">
    <property type="entry name" value="ToxN/AbiQ_toxin"/>
</dbReference>
<dbReference type="Gene3D" id="3.10.129.130">
    <property type="match status" value="1"/>
</dbReference>
<dbReference type="Pfam" id="PF13958">
    <property type="entry name" value="ToxN_toxin"/>
    <property type="match status" value="1"/>
</dbReference>
<comment type="caution">
    <text evidence="1">The sequence shown here is derived from an EMBL/GenBank/DDBJ whole genome shotgun (WGS) entry which is preliminary data.</text>
</comment>
<sequence>MSELLIYEISTEYTEFLSKYDEKVPHEHDNTGKRKYVGVVLTVYDNKYFAPMSSPKPKHKTLPSKMLDLYKIKDGTYGVINLNNMIPVPDSCVKKVDINNLSDEKYKKLLKNQSREIKENATTICKKANKLYNLITGNVETKIRERCCDFKKLEQKMKKYITKFKEQPIEQ</sequence>
<dbReference type="AlphaFoldDB" id="A0A0B2K1L1"/>
<dbReference type="EMBL" id="JSCE01000054">
    <property type="protein sequence ID" value="KHM52763.1"/>
    <property type="molecule type" value="Genomic_DNA"/>
</dbReference>
<evidence type="ECO:0008006" key="3">
    <source>
        <dbReference type="Google" id="ProtNLM"/>
    </source>
</evidence>
<gene>
    <name evidence="1" type="ORF">NZ47_02685</name>
</gene>
<dbReference type="GO" id="GO:0003723">
    <property type="term" value="F:RNA binding"/>
    <property type="evidence" value="ECO:0007669"/>
    <property type="project" value="InterPro"/>
</dbReference>
<organism evidence="1 2">
    <name type="scientific">Anaerovibrio lipolyticus</name>
    <dbReference type="NCBI Taxonomy" id="82374"/>
    <lineage>
        <taxon>Bacteria</taxon>
        <taxon>Bacillati</taxon>
        <taxon>Bacillota</taxon>
        <taxon>Negativicutes</taxon>
        <taxon>Selenomonadales</taxon>
        <taxon>Selenomonadaceae</taxon>
        <taxon>Anaerovibrio</taxon>
    </lineage>
</organism>
<reference evidence="1 2" key="1">
    <citation type="journal article" date="2013" name="PLoS ONE">
        <title>Identification and characterization of three novel lipases belonging to families II and V from Anaerovibrio lipolyticus 5ST.</title>
        <authorList>
            <person name="Prive F."/>
            <person name="Kaderbhai N.N."/>
            <person name="Girdwood S."/>
            <person name="Worgan H.J."/>
            <person name="Pinloche E."/>
            <person name="Scollan N.D."/>
            <person name="Huws S.A."/>
            <person name="Newbold C.J."/>
        </authorList>
    </citation>
    <scope>NUCLEOTIDE SEQUENCE [LARGE SCALE GENOMIC DNA]</scope>
    <source>
        <strain evidence="1 2">5S</strain>
    </source>
</reference>
<proteinExistence type="predicted"/>
<dbReference type="Proteomes" id="UP000030993">
    <property type="component" value="Unassembled WGS sequence"/>
</dbReference>
<dbReference type="InterPro" id="IPR053735">
    <property type="entry name" value="Type_III_TA_endoRNase"/>
</dbReference>
<evidence type="ECO:0000313" key="2">
    <source>
        <dbReference type="Proteomes" id="UP000030993"/>
    </source>
</evidence>
<dbReference type="RefSeq" id="WP_039206167.1">
    <property type="nucleotide sequence ID" value="NZ_JSCE01000054.1"/>
</dbReference>
<keyword evidence="2" id="KW-1185">Reference proteome</keyword>
<accession>A0A0B2K1L1</accession>
<protein>
    <recommendedName>
        <fullName evidence="3">Type III toxin-antitoxin system ToxN/AbiQ family toxin</fullName>
    </recommendedName>
</protein>